<evidence type="ECO:0000256" key="4">
    <source>
        <dbReference type="ARBA" id="ARBA00038168"/>
    </source>
</evidence>
<comment type="caution">
    <text evidence="7">The sequence shown here is derived from an EMBL/GenBank/DDBJ whole genome shotgun (WGS) entry which is preliminary data.</text>
</comment>
<evidence type="ECO:0000313" key="7">
    <source>
        <dbReference type="EMBL" id="KAK1635454.1"/>
    </source>
</evidence>
<dbReference type="SUPFAM" id="SSF55856">
    <property type="entry name" value="Cytochrome b5-like heme/steroid binding domain"/>
    <property type="match status" value="1"/>
</dbReference>
<feature type="domain" description="Cytochrome b5 heme-binding" evidence="6">
    <location>
        <begin position="12"/>
        <end position="71"/>
    </location>
</feature>
<organism evidence="7 8">
    <name type="scientific">Colletotrichum phormii</name>
    <dbReference type="NCBI Taxonomy" id="359342"/>
    <lineage>
        <taxon>Eukaryota</taxon>
        <taxon>Fungi</taxon>
        <taxon>Dikarya</taxon>
        <taxon>Ascomycota</taxon>
        <taxon>Pezizomycotina</taxon>
        <taxon>Sordariomycetes</taxon>
        <taxon>Hypocreomycetidae</taxon>
        <taxon>Glomerellales</taxon>
        <taxon>Glomerellaceae</taxon>
        <taxon>Colletotrichum</taxon>
        <taxon>Colletotrichum acutatum species complex</taxon>
    </lineage>
</organism>
<feature type="non-terminal residue" evidence="7">
    <location>
        <position position="71"/>
    </location>
</feature>
<gene>
    <name evidence="7" type="ORF">BDP81DRAFT_322397</name>
</gene>
<evidence type="ECO:0000256" key="1">
    <source>
        <dbReference type="ARBA" id="ARBA00022617"/>
    </source>
</evidence>
<dbReference type="InterPro" id="IPR036400">
    <property type="entry name" value="Cyt_B5-like_heme/steroid_sf"/>
</dbReference>
<dbReference type="RefSeq" id="XP_060444061.1">
    <property type="nucleotide sequence ID" value="XM_060584695.1"/>
</dbReference>
<accession>A0AAJ0EDX8</accession>
<dbReference type="GO" id="GO:0046872">
    <property type="term" value="F:metal ion binding"/>
    <property type="evidence" value="ECO:0007669"/>
    <property type="project" value="UniProtKB-UniRule"/>
</dbReference>
<dbReference type="InterPro" id="IPR001199">
    <property type="entry name" value="Cyt_B5-like_heme/steroid-bd"/>
</dbReference>
<evidence type="ECO:0000256" key="3">
    <source>
        <dbReference type="ARBA" id="ARBA00023004"/>
    </source>
</evidence>
<dbReference type="SMART" id="SM01117">
    <property type="entry name" value="Cyt-b5"/>
    <property type="match status" value="1"/>
</dbReference>
<dbReference type="GO" id="GO:0016020">
    <property type="term" value="C:membrane"/>
    <property type="evidence" value="ECO:0007669"/>
    <property type="project" value="TreeGrafter"/>
</dbReference>
<evidence type="ECO:0000256" key="5">
    <source>
        <dbReference type="RuleBase" id="RU362121"/>
    </source>
</evidence>
<dbReference type="GeneID" id="85469557"/>
<evidence type="ECO:0000259" key="6">
    <source>
        <dbReference type="PROSITE" id="PS50255"/>
    </source>
</evidence>
<dbReference type="PANTHER" id="PTHR19359">
    <property type="entry name" value="CYTOCHROME B5"/>
    <property type="match status" value="1"/>
</dbReference>
<dbReference type="Gene3D" id="3.10.120.10">
    <property type="entry name" value="Cytochrome b5-like heme/steroid binding domain"/>
    <property type="match status" value="1"/>
</dbReference>
<evidence type="ECO:0000313" key="8">
    <source>
        <dbReference type="Proteomes" id="UP001243989"/>
    </source>
</evidence>
<dbReference type="AlphaFoldDB" id="A0AAJ0EDX8"/>
<keyword evidence="2 5" id="KW-0479">Metal-binding</keyword>
<keyword evidence="1 5" id="KW-0349">Heme</keyword>
<keyword evidence="8" id="KW-1185">Reference proteome</keyword>
<dbReference type="Pfam" id="PF00173">
    <property type="entry name" value="Cyt-b5"/>
    <property type="match status" value="1"/>
</dbReference>
<keyword evidence="3 5" id="KW-0408">Iron</keyword>
<reference evidence="7" key="1">
    <citation type="submission" date="2021-06" db="EMBL/GenBank/DDBJ databases">
        <title>Comparative genomics, transcriptomics and evolutionary studies reveal genomic signatures of adaptation to plant cell wall in hemibiotrophic fungi.</title>
        <authorList>
            <consortium name="DOE Joint Genome Institute"/>
            <person name="Baroncelli R."/>
            <person name="Diaz J.F."/>
            <person name="Benocci T."/>
            <person name="Peng M."/>
            <person name="Battaglia E."/>
            <person name="Haridas S."/>
            <person name="Andreopoulos W."/>
            <person name="Labutti K."/>
            <person name="Pangilinan J."/>
            <person name="Floch G.L."/>
            <person name="Makela M.R."/>
            <person name="Henrissat B."/>
            <person name="Grigoriev I.V."/>
            <person name="Crouch J.A."/>
            <person name="De Vries R.P."/>
            <person name="Sukno S.A."/>
            <person name="Thon M.R."/>
        </authorList>
    </citation>
    <scope>NUCLEOTIDE SEQUENCE</scope>
    <source>
        <strain evidence="7">CBS 102054</strain>
    </source>
</reference>
<dbReference type="GO" id="GO:0020037">
    <property type="term" value="F:heme binding"/>
    <property type="evidence" value="ECO:0007669"/>
    <property type="project" value="UniProtKB-UniRule"/>
</dbReference>
<dbReference type="PROSITE" id="PS00191">
    <property type="entry name" value="CYTOCHROME_B5_1"/>
    <property type="match status" value="1"/>
</dbReference>
<dbReference type="EMBL" id="JAHMHQ010000012">
    <property type="protein sequence ID" value="KAK1635454.1"/>
    <property type="molecule type" value="Genomic_DNA"/>
</dbReference>
<dbReference type="PROSITE" id="PS50255">
    <property type="entry name" value="CYTOCHROME_B5_2"/>
    <property type="match status" value="1"/>
</dbReference>
<protein>
    <submittedName>
        <fullName evidence="7">Cytochrome b5-like heme/steroid binding domain-containing protein</fullName>
    </submittedName>
</protein>
<evidence type="ECO:0000256" key="2">
    <source>
        <dbReference type="ARBA" id="ARBA00022723"/>
    </source>
</evidence>
<proteinExistence type="inferred from homology"/>
<sequence length="71" mass="7929">MTKQHKAKKFPVRQHQTVDDCWMAIHGKVYDITSFLPSHPGGKAILLKNAGKNATAAFDAVHPVELVEEYL</sequence>
<comment type="similarity">
    <text evidence="4 5">Belongs to the cytochrome b5 family.</text>
</comment>
<dbReference type="InterPro" id="IPR050668">
    <property type="entry name" value="Cytochrome_b5"/>
</dbReference>
<dbReference type="Proteomes" id="UP001243989">
    <property type="component" value="Unassembled WGS sequence"/>
</dbReference>
<dbReference type="PRINTS" id="PR00363">
    <property type="entry name" value="CYTOCHROMEB5"/>
</dbReference>
<name>A0AAJ0EDX8_9PEZI</name>
<dbReference type="InterPro" id="IPR018506">
    <property type="entry name" value="Cyt_B5_heme-BS"/>
</dbReference>